<name>A0AAW1X7Y6_RUBAR</name>
<reference evidence="2 3" key="1">
    <citation type="journal article" date="2023" name="G3 (Bethesda)">
        <title>A chromosome-length genome assembly and annotation of blackberry (Rubus argutus, cv. 'Hillquist').</title>
        <authorList>
            <person name="Bruna T."/>
            <person name="Aryal R."/>
            <person name="Dudchenko O."/>
            <person name="Sargent D.J."/>
            <person name="Mead D."/>
            <person name="Buti M."/>
            <person name="Cavallini A."/>
            <person name="Hytonen T."/>
            <person name="Andres J."/>
            <person name="Pham M."/>
            <person name="Weisz D."/>
            <person name="Mascagni F."/>
            <person name="Usai G."/>
            <person name="Natali L."/>
            <person name="Bassil N."/>
            <person name="Fernandez G.E."/>
            <person name="Lomsadze A."/>
            <person name="Armour M."/>
            <person name="Olukolu B."/>
            <person name="Poorten T."/>
            <person name="Britton C."/>
            <person name="Davik J."/>
            <person name="Ashrafi H."/>
            <person name="Aiden E.L."/>
            <person name="Borodovsky M."/>
            <person name="Worthington M."/>
        </authorList>
    </citation>
    <scope>NUCLEOTIDE SEQUENCE [LARGE SCALE GENOMIC DNA]</scope>
    <source>
        <strain evidence="2">PI 553951</strain>
    </source>
</reference>
<dbReference type="EMBL" id="JBEDUW010000004">
    <property type="protein sequence ID" value="KAK9933083.1"/>
    <property type="molecule type" value="Genomic_DNA"/>
</dbReference>
<protein>
    <submittedName>
        <fullName evidence="2">Uncharacterized protein</fullName>
    </submittedName>
</protein>
<comment type="caution">
    <text evidence="2">The sequence shown here is derived from an EMBL/GenBank/DDBJ whole genome shotgun (WGS) entry which is preliminary data.</text>
</comment>
<gene>
    <name evidence="2" type="ORF">M0R45_020292</name>
</gene>
<evidence type="ECO:0000313" key="3">
    <source>
        <dbReference type="Proteomes" id="UP001457282"/>
    </source>
</evidence>
<sequence>MSKKSKKKDVESVSGSKSAKELEDTEDVNSDVEGSFKLPLESKRMVLTSAGTKWRQFKTMLTRKYVLPNLGRKRKLRKPPRQYNFVGLDPWKKFVRERKKPEWLTLHNEQSERVGKRKYPHRLSRLGYIRLEEKLRKKLPDGEEIDRALLWKKARENKNGEIDEELAPVIIEIDALLEKKKNVS</sequence>
<dbReference type="PANTHER" id="PTHR33018">
    <property type="entry name" value="OS10G0338966 PROTEIN-RELATED"/>
    <property type="match status" value="1"/>
</dbReference>
<dbReference type="Proteomes" id="UP001457282">
    <property type="component" value="Unassembled WGS sequence"/>
</dbReference>
<feature type="region of interest" description="Disordered" evidence="1">
    <location>
        <begin position="1"/>
        <end position="32"/>
    </location>
</feature>
<dbReference type="AlphaFoldDB" id="A0AAW1X7Y6"/>
<evidence type="ECO:0000313" key="2">
    <source>
        <dbReference type="EMBL" id="KAK9933083.1"/>
    </source>
</evidence>
<organism evidence="2 3">
    <name type="scientific">Rubus argutus</name>
    <name type="common">Southern blackberry</name>
    <dbReference type="NCBI Taxonomy" id="59490"/>
    <lineage>
        <taxon>Eukaryota</taxon>
        <taxon>Viridiplantae</taxon>
        <taxon>Streptophyta</taxon>
        <taxon>Embryophyta</taxon>
        <taxon>Tracheophyta</taxon>
        <taxon>Spermatophyta</taxon>
        <taxon>Magnoliopsida</taxon>
        <taxon>eudicotyledons</taxon>
        <taxon>Gunneridae</taxon>
        <taxon>Pentapetalae</taxon>
        <taxon>rosids</taxon>
        <taxon>fabids</taxon>
        <taxon>Rosales</taxon>
        <taxon>Rosaceae</taxon>
        <taxon>Rosoideae</taxon>
        <taxon>Rosoideae incertae sedis</taxon>
        <taxon>Rubus</taxon>
    </lineage>
</organism>
<accession>A0AAW1X7Y6</accession>
<proteinExistence type="predicted"/>
<keyword evidence="3" id="KW-1185">Reference proteome</keyword>
<dbReference type="PANTHER" id="PTHR33018:SF31">
    <property type="entry name" value="TRANSPOSASE, PTTA_EN_SPM, PLANT"/>
    <property type="match status" value="1"/>
</dbReference>
<evidence type="ECO:0000256" key="1">
    <source>
        <dbReference type="SAM" id="MobiDB-lite"/>
    </source>
</evidence>